<dbReference type="Pfam" id="PF01041">
    <property type="entry name" value="DegT_DnrJ_EryC1"/>
    <property type="match status" value="1"/>
</dbReference>
<evidence type="ECO:0000256" key="1">
    <source>
        <dbReference type="RuleBase" id="RU004508"/>
    </source>
</evidence>
<dbReference type="Proteomes" id="UP000010846">
    <property type="component" value="Chromosome"/>
</dbReference>
<dbReference type="InterPro" id="IPR015424">
    <property type="entry name" value="PyrdxlP-dep_Trfase"/>
</dbReference>
<dbReference type="SUPFAM" id="SSF53383">
    <property type="entry name" value="PLP-dependent transferases"/>
    <property type="match status" value="1"/>
</dbReference>
<organism evidence="3 4">
    <name type="scientific">Halovivax ruber (strain DSM 18193 / JCM 13892 / XH-70)</name>
    <dbReference type="NCBI Taxonomy" id="797302"/>
    <lineage>
        <taxon>Archaea</taxon>
        <taxon>Methanobacteriati</taxon>
        <taxon>Methanobacteriota</taxon>
        <taxon>Stenosarchaea group</taxon>
        <taxon>Halobacteria</taxon>
        <taxon>Halobacteriales</taxon>
        <taxon>Natrialbaceae</taxon>
        <taxon>Halovivax</taxon>
    </lineage>
</organism>
<protein>
    <submittedName>
        <fullName evidence="3">Putative PLP-dependent enzyme possibly involved in cell wall biogenesis</fullName>
    </submittedName>
</protein>
<dbReference type="InterPro" id="IPR000653">
    <property type="entry name" value="DegT/StrS_aminotransferase"/>
</dbReference>
<dbReference type="HOGENOM" id="CLU_059313_2_0_2"/>
<keyword evidence="4" id="KW-1185">Reference proteome</keyword>
<gene>
    <name evidence="3" type="ordered locus">Halru_1626</name>
</gene>
<feature type="compositionally biased region" description="Polar residues" evidence="2">
    <location>
        <begin position="1"/>
        <end position="12"/>
    </location>
</feature>
<sequence>MLPETAASSHPSHSPGRRQPARGDPVDRTRDTTWNVLLPAYIPDAVAEPLRELGVEPRYYAISPELKPDEADLTARTDEGTLAVVSIDYFGFPQPGIDLVATHAAEHDCYHVDDNAHGALSVANGQLLGTLGDVGITSLWKTLTVPNGAVLYVTNDRLRDRIAPSACAGVADTITMADVGFVCARGLDRVLGTVPDLRRVVDPIVDGVAGDVPGPKARYEAGKRPCSKLTAAVCARVDPASIRTRRRAHYRAWLDELHQIDGLTPLFETLPEGICPQCVPVEAAQPAVVQSQLATAGLDVHTWPRLPVDVVADPTYETAQALGASVLALPVDRGVDTDRIASLGATLRSTNDRRW</sequence>
<dbReference type="InterPro" id="IPR015421">
    <property type="entry name" value="PyrdxlP-dep_Trfase_major"/>
</dbReference>
<evidence type="ECO:0000313" key="4">
    <source>
        <dbReference type="Proteomes" id="UP000010846"/>
    </source>
</evidence>
<dbReference type="AlphaFoldDB" id="L0IBN9"/>
<dbReference type="STRING" id="797302.Halru_1626"/>
<dbReference type="KEGG" id="hru:Halru_1626"/>
<reference evidence="3" key="1">
    <citation type="submission" date="2011-09" db="EMBL/GenBank/DDBJ databases">
        <title>Complete sequence of Halovivax ruber XH-70.</title>
        <authorList>
            <consortium name="US DOE Joint Genome Institute"/>
            <person name="Lucas S."/>
            <person name="Han J."/>
            <person name="Lapidus A."/>
            <person name="Cheng J.-F."/>
            <person name="Goodwin L."/>
            <person name="Pitluck S."/>
            <person name="Peters L."/>
            <person name="Mikhailova N."/>
            <person name="Davenport K."/>
            <person name="Detter J.C."/>
            <person name="Han C."/>
            <person name="Tapia R."/>
            <person name="Land M."/>
            <person name="Hauser L."/>
            <person name="Kyrpides N."/>
            <person name="Ivanova N."/>
            <person name="Pagani I."/>
            <person name="Sproer C."/>
            <person name="Anderson I."/>
            <person name="Woyke T."/>
        </authorList>
    </citation>
    <scope>NUCLEOTIDE SEQUENCE</scope>
    <source>
        <strain evidence="3">XH-70</strain>
    </source>
</reference>
<dbReference type="Gene3D" id="3.40.640.10">
    <property type="entry name" value="Type I PLP-dependent aspartate aminotransferase-like (Major domain)"/>
    <property type="match status" value="1"/>
</dbReference>
<proteinExistence type="inferred from homology"/>
<dbReference type="EMBL" id="CP003050">
    <property type="protein sequence ID" value="AGB16233.1"/>
    <property type="molecule type" value="Genomic_DNA"/>
</dbReference>
<accession>L0IBN9</accession>
<feature type="region of interest" description="Disordered" evidence="2">
    <location>
        <begin position="1"/>
        <end position="29"/>
    </location>
</feature>
<evidence type="ECO:0000313" key="3">
    <source>
        <dbReference type="EMBL" id="AGB16233.1"/>
    </source>
</evidence>
<comment type="similarity">
    <text evidence="1">Belongs to the DegT/DnrJ/EryC1 family.</text>
</comment>
<evidence type="ECO:0000256" key="2">
    <source>
        <dbReference type="SAM" id="MobiDB-lite"/>
    </source>
</evidence>
<dbReference type="eggNOG" id="arCOG00118">
    <property type="taxonomic scope" value="Archaea"/>
</dbReference>
<keyword evidence="1" id="KW-0663">Pyridoxal phosphate</keyword>
<name>L0IBN9_HALRX</name>